<dbReference type="SUPFAM" id="SSF56112">
    <property type="entry name" value="Protein kinase-like (PK-like)"/>
    <property type="match status" value="1"/>
</dbReference>
<dbReference type="GO" id="GO:0005737">
    <property type="term" value="C:cytoplasm"/>
    <property type="evidence" value="ECO:0007669"/>
    <property type="project" value="TreeGrafter"/>
</dbReference>
<dbReference type="InterPro" id="IPR051177">
    <property type="entry name" value="CIK-Related_Protein"/>
</dbReference>
<organism evidence="3 4">
    <name type="scientific">Hyphodiscus hymeniophilus</name>
    <dbReference type="NCBI Taxonomy" id="353542"/>
    <lineage>
        <taxon>Eukaryota</taxon>
        <taxon>Fungi</taxon>
        <taxon>Dikarya</taxon>
        <taxon>Ascomycota</taxon>
        <taxon>Pezizomycotina</taxon>
        <taxon>Leotiomycetes</taxon>
        <taxon>Helotiales</taxon>
        <taxon>Hyphodiscaceae</taxon>
        <taxon>Hyphodiscus</taxon>
    </lineage>
</organism>
<dbReference type="PROSITE" id="PS50011">
    <property type="entry name" value="PROTEIN_KINASE_DOM"/>
    <property type="match status" value="1"/>
</dbReference>
<sequence length="789" mass="85855">MDFFKQAVASAISKGPPFPYTWGDRLEDQGVWQLYNGTRREDGSDCSIFSFDVTANKNNLPMARNAVRKLRTIRHPGVITYLDSVETDSYIYVATERLVPLRWHVKRKSLSPETLKWGLFSIAQTIKFINDDASSVHGALRVGSLYTSESGEWKLGGFEVLSSMKDDDAVIYNYGSLVPEAGRYTPPELAKSGWSDIKRHPISAVDAYNFGTLIFEVFNGDFTGGEQAGQTKNIPPSMHSSYRRLVNSNPKARLSVGHFLEQGHRSGGFFETPLIKLTETVDNLGMKTEEEREEFLSDLEQLSDDFPEDYFRMKVLPELLKSVEFGGGGPKVFAVVMKISKKLSDDEFELKVTPAVIRLFSSPDRAIRVCLLDNLTLMIDRLPQKVVNDKIFPQMVTGFTDVAPVVREQTVKAVLTIIGKLSDRTINGELLKYLAKTSNDEQPGIRTNTTICLGKISKNLGVGTRSKVLIAAFTRSLRDPFVHARNAALMALAVTLDAFNEDDCANKILPALCSCLIDKEKIIRDQANKTMDAYLQRVRKYASSMPDTVLPPPSAIETSNSNNPRMSTPQSSEPASWTGWAISSFTNKVSAAAGEIQSTANDSVAPASRPNSAPLTSELRRPAPGTASASALHRQAVATPTALSARTSTSSNAQDYFQDSNPAEDDMIAWGEMEEESFFEAPSEAIAKTSTSSTVNPFQDDGEPDFAGWLAAQQKKPGAGKPLPKGLAKPAANGGRPVTAGRAATTGSVGGAGAKKAAVTTAKPKPLVAKKIDTAPKATDEDDGWGDGW</sequence>
<dbReference type="OrthoDB" id="447103at2759"/>
<evidence type="ECO:0000313" key="3">
    <source>
        <dbReference type="EMBL" id="KAG0651807.1"/>
    </source>
</evidence>
<feature type="compositionally biased region" description="Polar residues" evidence="1">
    <location>
        <begin position="556"/>
        <end position="577"/>
    </location>
</feature>
<dbReference type="Gene3D" id="3.30.200.20">
    <property type="entry name" value="Phosphorylase Kinase, domain 1"/>
    <property type="match status" value="1"/>
</dbReference>
<name>A0A9P7B028_9HELO</name>
<dbReference type="GO" id="GO:0004672">
    <property type="term" value="F:protein kinase activity"/>
    <property type="evidence" value="ECO:0007669"/>
    <property type="project" value="InterPro"/>
</dbReference>
<proteinExistence type="predicted"/>
<dbReference type="InterPro" id="IPR011989">
    <property type="entry name" value="ARM-like"/>
</dbReference>
<dbReference type="AlphaFoldDB" id="A0A9P7B028"/>
<evidence type="ECO:0000256" key="1">
    <source>
        <dbReference type="SAM" id="MobiDB-lite"/>
    </source>
</evidence>
<comment type="caution">
    <text evidence="3">The sequence shown here is derived from an EMBL/GenBank/DDBJ whole genome shotgun (WGS) entry which is preliminary data.</text>
</comment>
<feature type="compositionally biased region" description="Low complexity" evidence="1">
    <location>
        <begin position="715"/>
        <end position="747"/>
    </location>
</feature>
<dbReference type="PANTHER" id="PTHR12984">
    <property type="entry name" value="SCY1-RELATED S/T PROTEIN KINASE-LIKE"/>
    <property type="match status" value="1"/>
</dbReference>
<dbReference type="GO" id="GO:0005524">
    <property type="term" value="F:ATP binding"/>
    <property type="evidence" value="ECO:0007669"/>
    <property type="project" value="InterPro"/>
</dbReference>
<feature type="compositionally biased region" description="Polar residues" evidence="1">
    <location>
        <begin position="641"/>
        <end position="661"/>
    </location>
</feature>
<dbReference type="GO" id="GO:0006409">
    <property type="term" value="P:tRNA export from nucleus"/>
    <property type="evidence" value="ECO:0007669"/>
    <property type="project" value="TreeGrafter"/>
</dbReference>
<feature type="region of interest" description="Disordered" evidence="1">
    <location>
        <begin position="545"/>
        <end position="577"/>
    </location>
</feature>
<feature type="region of interest" description="Disordered" evidence="1">
    <location>
        <begin position="770"/>
        <end position="789"/>
    </location>
</feature>
<reference evidence="3" key="1">
    <citation type="submission" date="2019-07" db="EMBL/GenBank/DDBJ databases">
        <title>Hyphodiscus hymeniophilus genome sequencing and assembly.</title>
        <authorList>
            <person name="Kramer G."/>
            <person name="Nodwell J."/>
        </authorList>
    </citation>
    <scope>NUCLEOTIDE SEQUENCE</scope>
    <source>
        <strain evidence="3">ATCC 34498</strain>
    </source>
</reference>
<feature type="compositionally biased region" description="Acidic residues" evidence="1">
    <location>
        <begin position="780"/>
        <end position="789"/>
    </location>
</feature>
<dbReference type="PANTHER" id="PTHR12984:SF3">
    <property type="entry name" value="N-TERMINAL KINASE-LIKE PROTEIN"/>
    <property type="match status" value="1"/>
</dbReference>
<accession>A0A9P7B028</accession>
<feature type="domain" description="Protein kinase" evidence="2">
    <location>
        <begin position="20"/>
        <end position="311"/>
    </location>
</feature>
<gene>
    <name evidence="3" type="ORF">D0Z07_1105</name>
</gene>
<dbReference type="Gene3D" id="1.10.510.10">
    <property type="entry name" value="Transferase(Phosphotransferase) domain 1"/>
    <property type="match status" value="1"/>
</dbReference>
<feature type="region of interest" description="Disordered" evidence="1">
    <location>
        <begin position="598"/>
        <end position="661"/>
    </location>
</feature>
<protein>
    <submittedName>
        <fullName evidence="3">Scy1 1</fullName>
    </submittedName>
</protein>
<feature type="region of interest" description="Disordered" evidence="1">
    <location>
        <begin position="715"/>
        <end position="761"/>
    </location>
</feature>
<dbReference type="EMBL" id="VNKQ01000003">
    <property type="protein sequence ID" value="KAG0651807.1"/>
    <property type="molecule type" value="Genomic_DNA"/>
</dbReference>
<evidence type="ECO:0000259" key="2">
    <source>
        <dbReference type="PROSITE" id="PS50011"/>
    </source>
</evidence>
<dbReference type="InterPro" id="IPR000719">
    <property type="entry name" value="Prot_kinase_dom"/>
</dbReference>
<dbReference type="SUPFAM" id="SSF48371">
    <property type="entry name" value="ARM repeat"/>
    <property type="match status" value="1"/>
</dbReference>
<dbReference type="InterPro" id="IPR011009">
    <property type="entry name" value="Kinase-like_dom_sf"/>
</dbReference>
<dbReference type="Proteomes" id="UP000785200">
    <property type="component" value="Unassembled WGS sequence"/>
</dbReference>
<evidence type="ECO:0000313" key="4">
    <source>
        <dbReference type="Proteomes" id="UP000785200"/>
    </source>
</evidence>
<keyword evidence="4" id="KW-1185">Reference proteome</keyword>
<dbReference type="Gene3D" id="1.25.10.10">
    <property type="entry name" value="Leucine-rich Repeat Variant"/>
    <property type="match status" value="1"/>
</dbReference>
<dbReference type="InterPro" id="IPR016024">
    <property type="entry name" value="ARM-type_fold"/>
</dbReference>